<gene>
    <name evidence="2" type="ORF">SDRG_14256</name>
</gene>
<keyword evidence="1" id="KW-1133">Transmembrane helix</keyword>
<dbReference type="OrthoDB" id="10461700at2759"/>
<keyword evidence="1" id="KW-0812">Transmembrane</keyword>
<dbReference type="NCBIfam" id="TIGR01571">
    <property type="entry name" value="A_thal_Cys_rich"/>
    <property type="match status" value="1"/>
</dbReference>
<dbReference type="AlphaFoldDB" id="T0Q3L3"/>
<dbReference type="OMA" id="GVTITMM"/>
<organism evidence="2 3">
    <name type="scientific">Saprolegnia diclina (strain VS20)</name>
    <dbReference type="NCBI Taxonomy" id="1156394"/>
    <lineage>
        <taxon>Eukaryota</taxon>
        <taxon>Sar</taxon>
        <taxon>Stramenopiles</taxon>
        <taxon>Oomycota</taxon>
        <taxon>Saprolegniomycetes</taxon>
        <taxon>Saprolegniales</taxon>
        <taxon>Saprolegniaceae</taxon>
        <taxon>Saprolegnia</taxon>
    </lineage>
</organism>
<dbReference type="VEuPathDB" id="FungiDB:SDRG_14256"/>
<keyword evidence="1" id="KW-0472">Membrane</keyword>
<accession>T0Q3L3</accession>
<feature type="transmembrane region" description="Helical" evidence="1">
    <location>
        <begin position="57"/>
        <end position="79"/>
    </location>
</feature>
<dbReference type="EMBL" id="JH767200">
    <property type="protein sequence ID" value="EQC27980.1"/>
    <property type="molecule type" value="Genomic_DNA"/>
</dbReference>
<protein>
    <submittedName>
        <fullName evidence="2">Uncharacterized protein</fullName>
    </submittedName>
</protein>
<sequence>MGRSTSELQKPSVPIGAPQPWRIGVIESLWAPSPTGLMACCCPCIVMAQVASRMALYGGYALVLGATIAMMLVEATSYVTATVSVDPHDGIGFALVRSAGLAAGSGLVFLLGSLRRNVRSRWHLEGSELEDILCALCCPPCTLAQLTTQVELYDETTSVFGPRNVLRRFSLEPDAL</sequence>
<dbReference type="EMBL" id="JH767200">
    <property type="protein sequence ID" value="EQC27981.1"/>
    <property type="molecule type" value="Genomic_DNA"/>
</dbReference>
<evidence type="ECO:0000256" key="1">
    <source>
        <dbReference type="SAM" id="Phobius"/>
    </source>
</evidence>
<dbReference type="InParanoid" id="T0Q3L3"/>
<dbReference type="RefSeq" id="XP_008618594.1">
    <property type="nucleotide sequence ID" value="XM_008620372.1"/>
</dbReference>
<dbReference type="Pfam" id="PF04749">
    <property type="entry name" value="PLAC8"/>
    <property type="match status" value="1"/>
</dbReference>
<name>T0Q3L3_SAPDV</name>
<dbReference type="GeneID" id="19954983"/>
<reference evidence="2 3" key="1">
    <citation type="submission" date="2012-04" db="EMBL/GenBank/DDBJ databases">
        <title>The Genome Sequence of Saprolegnia declina VS20.</title>
        <authorList>
            <consortium name="The Broad Institute Genome Sequencing Platform"/>
            <person name="Russ C."/>
            <person name="Nusbaum C."/>
            <person name="Tyler B."/>
            <person name="van West P."/>
            <person name="Dieguez-Uribeondo J."/>
            <person name="de Bruijn I."/>
            <person name="Tripathy S."/>
            <person name="Jiang R."/>
            <person name="Young S.K."/>
            <person name="Zeng Q."/>
            <person name="Gargeya S."/>
            <person name="Fitzgerald M."/>
            <person name="Haas B."/>
            <person name="Abouelleil A."/>
            <person name="Alvarado L."/>
            <person name="Arachchi H.M."/>
            <person name="Berlin A."/>
            <person name="Chapman S.B."/>
            <person name="Goldberg J."/>
            <person name="Griggs A."/>
            <person name="Gujja S."/>
            <person name="Hansen M."/>
            <person name="Howarth C."/>
            <person name="Imamovic A."/>
            <person name="Larimer J."/>
            <person name="McCowen C."/>
            <person name="Montmayeur A."/>
            <person name="Murphy C."/>
            <person name="Neiman D."/>
            <person name="Pearson M."/>
            <person name="Priest M."/>
            <person name="Roberts A."/>
            <person name="Saif S."/>
            <person name="Shea T."/>
            <person name="Sisk P."/>
            <person name="Sykes S."/>
            <person name="Wortman J."/>
            <person name="Nusbaum C."/>
            <person name="Birren B."/>
        </authorList>
    </citation>
    <scope>NUCLEOTIDE SEQUENCE [LARGE SCALE GENOMIC DNA]</scope>
    <source>
        <strain evidence="2 3">VS20</strain>
    </source>
</reference>
<dbReference type="PANTHER" id="PTHR15907">
    <property type="entry name" value="DUF614 FAMILY PROTEIN-RELATED"/>
    <property type="match status" value="1"/>
</dbReference>
<feature type="transmembrane region" description="Helical" evidence="1">
    <location>
        <begin position="91"/>
        <end position="111"/>
    </location>
</feature>
<keyword evidence="3" id="KW-1185">Reference proteome</keyword>
<evidence type="ECO:0000313" key="3">
    <source>
        <dbReference type="Proteomes" id="UP000030762"/>
    </source>
</evidence>
<dbReference type="RefSeq" id="XP_008618593.1">
    <property type="nucleotide sequence ID" value="XM_008620371.1"/>
</dbReference>
<dbReference type="InterPro" id="IPR006461">
    <property type="entry name" value="PLAC_motif_containing"/>
</dbReference>
<dbReference type="Proteomes" id="UP000030762">
    <property type="component" value="Unassembled WGS sequence"/>
</dbReference>
<proteinExistence type="predicted"/>
<evidence type="ECO:0000313" key="2">
    <source>
        <dbReference type="EMBL" id="EQC27980.1"/>
    </source>
</evidence>